<dbReference type="Pfam" id="PF01365">
    <property type="entry name" value="RYDR_ITPR"/>
    <property type="match status" value="1"/>
</dbReference>
<dbReference type="PANTHER" id="PTHR13715">
    <property type="entry name" value="RYANODINE RECEPTOR AND IP3 RECEPTOR"/>
    <property type="match status" value="1"/>
</dbReference>
<keyword evidence="5" id="KW-0406">Ion transport</keyword>
<feature type="transmembrane region" description="Helical" evidence="11">
    <location>
        <begin position="2950"/>
        <end position="2968"/>
    </location>
</feature>
<dbReference type="Proteomes" id="UP000054937">
    <property type="component" value="Unassembled WGS sequence"/>
</dbReference>
<dbReference type="InterPro" id="IPR000699">
    <property type="entry name" value="RIH_dom"/>
</dbReference>
<feature type="compositionally biased region" description="Low complexity" evidence="10">
    <location>
        <begin position="817"/>
        <end position="832"/>
    </location>
</feature>
<evidence type="ECO:0000256" key="10">
    <source>
        <dbReference type="SAM" id="MobiDB-lite"/>
    </source>
</evidence>
<feature type="domain" description="Inositol 1,4,5-trisphosphate/ryanodine receptor" evidence="15">
    <location>
        <begin position="122"/>
        <end position="222"/>
    </location>
</feature>
<evidence type="ECO:0000259" key="12">
    <source>
        <dbReference type="Pfam" id="PF00520"/>
    </source>
</evidence>
<gene>
    <name evidence="16" type="ORF">PPERSA_11436</name>
</gene>
<keyword evidence="8" id="KW-0407">Ion channel</keyword>
<evidence type="ECO:0000256" key="6">
    <source>
        <dbReference type="ARBA" id="ARBA00023136"/>
    </source>
</evidence>
<evidence type="ECO:0000256" key="8">
    <source>
        <dbReference type="ARBA" id="ARBA00023303"/>
    </source>
</evidence>
<organism evidence="16 17">
    <name type="scientific">Pseudocohnilembus persalinus</name>
    <name type="common">Ciliate</name>
    <dbReference type="NCBI Taxonomy" id="266149"/>
    <lineage>
        <taxon>Eukaryota</taxon>
        <taxon>Sar</taxon>
        <taxon>Alveolata</taxon>
        <taxon>Ciliophora</taxon>
        <taxon>Intramacronucleata</taxon>
        <taxon>Oligohymenophorea</taxon>
        <taxon>Scuticociliatia</taxon>
        <taxon>Philasterida</taxon>
        <taxon>Pseudocohnilembidae</taxon>
        <taxon>Pseudocohnilembus</taxon>
    </lineage>
</organism>
<evidence type="ECO:0000259" key="14">
    <source>
        <dbReference type="Pfam" id="PF08454"/>
    </source>
</evidence>
<keyword evidence="17" id="KW-1185">Reference proteome</keyword>
<reference evidence="16 17" key="1">
    <citation type="journal article" date="2015" name="Sci. Rep.">
        <title>Genome of the facultative scuticociliatosis pathogen Pseudocohnilembus persalinus provides insight into its virulence through horizontal gene transfer.</title>
        <authorList>
            <person name="Xiong J."/>
            <person name="Wang G."/>
            <person name="Cheng J."/>
            <person name="Tian M."/>
            <person name="Pan X."/>
            <person name="Warren A."/>
            <person name="Jiang C."/>
            <person name="Yuan D."/>
            <person name="Miao W."/>
        </authorList>
    </citation>
    <scope>NUCLEOTIDE SEQUENCE [LARGE SCALE GENOMIC DNA]</scope>
    <source>
        <strain evidence="16">36N120E</strain>
    </source>
</reference>
<keyword evidence="4 11" id="KW-1133">Transmembrane helix</keyword>
<feature type="transmembrane region" description="Helical" evidence="11">
    <location>
        <begin position="2876"/>
        <end position="2896"/>
    </location>
</feature>
<dbReference type="OMA" id="LEMINEW"/>
<feature type="coiled-coil region" evidence="9">
    <location>
        <begin position="2611"/>
        <end position="2638"/>
    </location>
</feature>
<feature type="transmembrane region" description="Helical" evidence="11">
    <location>
        <begin position="2817"/>
        <end position="2838"/>
    </location>
</feature>
<dbReference type="Pfam" id="PF08709">
    <property type="entry name" value="Ins145_P3_rec"/>
    <property type="match status" value="1"/>
</dbReference>
<dbReference type="InterPro" id="IPR014821">
    <property type="entry name" value="Ins145_P3_rcpt"/>
</dbReference>
<dbReference type="SUPFAM" id="SSF100909">
    <property type="entry name" value="IP3 receptor type 1 binding core, domain 2"/>
    <property type="match status" value="2"/>
</dbReference>
<evidence type="ECO:0000259" key="13">
    <source>
        <dbReference type="Pfam" id="PF01365"/>
    </source>
</evidence>
<evidence type="ECO:0000256" key="4">
    <source>
        <dbReference type="ARBA" id="ARBA00022989"/>
    </source>
</evidence>
<dbReference type="InterPro" id="IPR015925">
    <property type="entry name" value="Ryanodine_IP3_receptor"/>
</dbReference>
<dbReference type="GO" id="GO:0012505">
    <property type="term" value="C:endomembrane system"/>
    <property type="evidence" value="ECO:0007669"/>
    <property type="project" value="UniProtKB-SubCell"/>
</dbReference>
<keyword evidence="7" id="KW-1071">Ligand-gated ion channel</keyword>
<protein>
    <submittedName>
        <fullName evidence="16">MIR motif</fullName>
    </submittedName>
</protein>
<feature type="coiled-coil region" evidence="9">
    <location>
        <begin position="1136"/>
        <end position="1163"/>
    </location>
</feature>
<evidence type="ECO:0000313" key="16">
    <source>
        <dbReference type="EMBL" id="KRX06791.1"/>
    </source>
</evidence>
<evidence type="ECO:0000256" key="5">
    <source>
        <dbReference type="ARBA" id="ARBA00023065"/>
    </source>
</evidence>
<feature type="region of interest" description="Disordered" evidence="10">
    <location>
        <begin position="810"/>
        <end position="890"/>
    </location>
</feature>
<proteinExistence type="predicted"/>
<dbReference type="GO" id="GO:0016020">
    <property type="term" value="C:membrane"/>
    <property type="evidence" value="ECO:0007669"/>
    <property type="project" value="InterPro"/>
</dbReference>
<dbReference type="InParanoid" id="A0A0V0QX04"/>
<feature type="domain" description="RIH" evidence="13">
    <location>
        <begin position="1634"/>
        <end position="1795"/>
    </location>
</feature>
<dbReference type="GO" id="GO:0005262">
    <property type="term" value="F:calcium channel activity"/>
    <property type="evidence" value="ECO:0007669"/>
    <property type="project" value="InterPro"/>
</dbReference>
<dbReference type="Pfam" id="PF08454">
    <property type="entry name" value="RIH_assoc"/>
    <property type="match status" value="1"/>
</dbReference>
<evidence type="ECO:0000256" key="9">
    <source>
        <dbReference type="SAM" id="Coils"/>
    </source>
</evidence>
<evidence type="ECO:0000256" key="1">
    <source>
        <dbReference type="ARBA" id="ARBA00004127"/>
    </source>
</evidence>
<dbReference type="SUPFAM" id="SSF82109">
    <property type="entry name" value="MIR domain"/>
    <property type="match status" value="1"/>
</dbReference>
<evidence type="ECO:0000256" key="11">
    <source>
        <dbReference type="SAM" id="Phobius"/>
    </source>
</evidence>
<evidence type="ECO:0000256" key="7">
    <source>
        <dbReference type="ARBA" id="ARBA00023286"/>
    </source>
</evidence>
<accession>A0A0V0QX04</accession>
<keyword evidence="2" id="KW-0813">Transport</keyword>
<name>A0A0V0QX04_PSEPJ</name>
<evidence type="ECO:0000259" key="15">
    <source>
        <dbReference type="Pfam" id="PF08709"/>
    </source>
</evidence>
<dbReference type="Pfam" id="PF00520">
    <property type="entry name" value="Ion_trans"/>
    <property type="match status" value="1"/>
</dbReference>
<dbReference type="OrthoDB" id="76898at2759"/>
<dbReference type="InterPro" id="IPR035910">
    <property type="entry name" value="RyR/IP3R_RIH_dom_sf"/>
</dbReference>
<comment type="caution">
    <text evidence="16">The sequence shown here is derived from an EMBL/GenBank/DDBJ whole genome shotgun (WGS) entry which is preliminary data.</text>
</comment>
<keyword evidence="6 11" id="KW-0472">Membrane</keyword>
<dbReference type="EMBL" id="LDAU01000091">
    <property type="protein sequence ID" value="KRX06791.1"/>
    <property type="molecule type" value="Genomic_DNA"/>
</dbReference>
<evidence type="ECO:0000256" key="2">
    <source>
        <dbReference type="ARBA" id="ARBA00022448"/>
    </source>
</evidence>
<keyword evidence="9" id="KW-0175">Coiled coil</keyword>
<dbReference type="InterPro" id="IPR036300">
    <property type="entry name" value="MIR_dom_sf"/>
</dbReference>
<keyword evidence="3 11" id="KW-0812">Transmembrane</keyword>
<dbReference type="InterPro" id="IPR005821">
    <property type="entry name" value="Ion_trans_dom"/>
</dbReference>
<feature type="domain" description="RyR/IP3R Homology associated" evidence="14">
    <location>
        <begin position="2394"/>
        <end position="2491"/>
    </location>
</feature>
<dbReference type="Gene3D" id="2.80.10.50">
    <property type="match status" value="1"/>
</dbReference>
<dbReference type="InterPro" id="IPR013662">
    <property type="entry name" value="RIH_assoc-dom"/>
</dbReference>
<dbReference type="PANTHER" id="PTHR13715:SF99">
    <property type="entry name" value="INOSITOL 1,4,5-TRISPHOSPHATE RECEPTOR-LIKE PROTEIN A"/>
    <property type="match status" value="1"/>
</dbReference>
<evidence type="ECO:0000256" key="3">
    <source>
        <dbReference type="ARBA" id="ARBA00022692"/>
    </source>
</evidence>
<sequence>MENKKQLTYGYTITLSPFDDLQSYIISDGFVKTSAQIANLKQKGLEQLYDLCQFKIYPSFSTQYIEQVLDKYEFQYLMFKQEMHEQALRNGGDFDSQNKSIFLNFDNNEQDEILQQQNDIGQKNQLQQKKEKEKQKNIEQRVVQEYKSNLLLFEKVKGNPIQFDKPIQLLHVASNKFLSCKYTEADYEKENFKVELQEFSTKNTHFKFLPSFSYQKRNDNIIEVQDAVYITLYKPYLGKVPYLNLSKRTKKKQYKVRQELLQVKYSNLDKRNQEIRKLRENRLKDEFEQFQKEDQSYVENDVVSEGNIEDIKSVQNYKTKNQVEQIHDQVEQNIEYPTEDDFQLKDRFIGGQIGIGDNYLGKDNTIKPKHIESQHNKKFIQVKEANISLESKKKWKIQPFCQLVHDENILCFGQVIWLHHIESEKTIVINKMGSGLKVKMESTQIQKEQFQNFEGNTNGLWVVMYSSMFHSTQEVYALENIQLYIHIKEDKKIGQITEMTLEQEEGDSGENAQIRVSEQVTDEDSFKIFKATNAEVLEQNFLISCFPILKKNLDIFSQVRKKNDLQSLMDDYDRNKIEKKMVVLMNCLQDIERFTLNKIIITNLDQQRNYGKPNKYRQKILFEQDLIQNLIYLLKYMAKETELSEQQEMMDNMKNLQHAFQQQQRFQNQRSSSLKQNIRTNKQFSFHCKNGVLKKIKLALQRKYGYSFLKGHFSGMVEEVQKRKMKRFEIYQKQKKDVMVQIYQVLVCICMDNQENQKYVYKLFPQFQYQAKYIPEAVNCIVNIIKQNELILTNLCDDIKMLDRNPIINNDYKSDDNNQNNQKSSTKNQQDQVIENKKQENQQQNQELDKEVDEESQESQIFQKESEEENSNLDQFGLNPNNNNNNHLQIDSTRDDNLIIFFMKLIESNGYRKRDRNLMRFFRTICNFNGKGLSVNQEQIYRMLQSRPGFQSAIFYDLKVSQDQLQISTKNQIDSEVTFLETMLRKKKIVYNNLSDEMPSDDKLDPNSKNGKKLMYVIEQLRFFADLALSRNYLWKNYLDNIFPQTYVVEKIFSEKLHSKVRSAFCNLALSQFIDHEPFNQLILPNKCRIHFSNNSYQTENLDDMMNIISNQAGGILLAQSETQLKSFKGIIDKSKKYLKKELLILEQKFSKFEEEQKNQKQQLIEYQGPNLLNNELTYNIIRILGNQIQFGIINILDHQQLFPEITQLLVRFLEYDYEYPLVSQALYKIRNDRFRINLEKQSQNKLFKGVKGFLGQMKEGINFAMGQVKGLTYFAAEKLGVLNKIGQQKEQIMEFGNSEFISNSLIGGLISLQNMLNKKDDKIQQAFNNFEVKIKLEICDQLSFMQKMRLDFLISNFLCWFDLKGQKLNEQVKNGGDKDIEQKKQKIYAELEEDLHSIIPDIFSTGISEIDEKYCFKSKNMMDNLPGLKLFKTEEESTKKKSKPKKFNNYISQILGLSANNNNSGVNLFSTNNNNNQSNNFYQNNKKNIKYIYLDKQSNKLIKDLDTLIAGPENQREIKSEILPSLLTVFYLAQDSELQDKVLSVIFKCFMQTSELFNYLEQIEVLFDEGDIQPYLQFQEKIQSLRILAEKSEVWLSEFTRYLKKRSTNEDIEKTIEILIEIQHLFISDTYKNKLEQTDLEPYMINQKRQKIFTFLQGHTPLINLVKDAQNQMAKILKQHAIPNQAKKTIFKLLRNMYKCLQIFCTGSEENQLILYNHISYFLDEISQDFGQFELLGAIFYNNKYLCENISERLIKTIINSIKEQGRQERFLQIFQIIMKKQDTNSEQNYIVDNQILVFKYFIPSFNDREEIKQSKNLLYSYIDKGKKTIQFTFENENDVIDIENKTSYNENQNNAYLQSTPQDYPFYYHAALLDIYITGVKGDEGLNLNSQKVKQILPLNYLIDDILCAQDSLNDPLLSQDHFEKRMSFMSQNSDIFSNKKKIIKKDDGFSILKPVVVDFIKHLYFPQDKLIDVNIWRNPESWTKLFTFEYERIKECNQYTDSYRNYIFNLITDLFLPYFSKVIDKRDERDEFNDYKALIDLLDMIIQKIDYFQAKRVLKKHYECLLKLIRQAGEDFFEAHKDRFYKHFKNFAQSDTSSNFHKMQSRLSDKQDQSGQYSKDLIQSINASQFNQSYKKISNFKGYDGKKQGNRNYNFVQDVQPQEIDEKIEFILDENGNTIDLVQDQKNDYWLNQENWKQSLEFIQKSGTLKLAMKNQISALGEAITNINKIVPDEYSKQYGFQLDQKSIITKMIEYLKEGIINKASQENMIYMLKLLIGILQNAEEQDKLEDTQNEMEHMGATNMFLSLVSDASSNQAVNDTLFIQLLEFMSKLLQDGNKKIQSSIYQYFLNHPETEVFFKKIHQTFTDYIEFLRDQQKRKKFQALDQRQNMKSELVMRLLKMLQLFCEGHYLELQNYLYKQTSSRTSYDLITIVVELLYQYSQSLNKQNYENIIKCLDTLTEFVQGPCYTNQETIIDSKFFEIAQPILDYQYEDQNISKSNSMLQSSKRQFVRKKSRLTQNNLKNQDIEKWKIERIKYKIMILVNSLLELNNNPIVVKRIMRSLPLEVLKTNLIEIYQRYRDLYGDSYKYECLKHADLDDPEEDLYDTKKNEKKSKNLQKQLEKQKKKYELITETGFYIFFLIMFYLELDSNEIDTETNYQLNEIKNDVENNNYLFDYKNSIFGQIAKLVLDIFGYFYKVFDKYAVQLLNNNGQQNEQEIEKQNSEILKQAIQFFNKNSAHIELVRDNKIEKVHFILIPFCHYLPKETKQKFNDNVNRDSIHSKITGLLEQTPHIIQIMKHEERLKNFFDQQKLLAIFANYVLYYLCYGALAFIATLYHPFFFAFHLTEFIIRFSTLRNILKSVWEPKSQLALTFLLVILFMYFFTVIAYIQFYDSYDGRCDSLILCFLESFDRTFKSDGGLGGWLEDNLPKDPNNYDMGRFFFDNAVNIIIVILLVEIFSGIIIDKFSDLRQSEQQKLKDIKEICFICGHTRELFDRKSDVGFSNHWKNDHYLWNYVFYLAFLDDKDKNEYTGIEQYVYDCRKSHDTSYFPIQKALVLKDLDYGEEELDIQNLSQENSIVKDNIINLFDSVQQMSQKIQNNNNVNISLSQEIEE</sequence>
<comment type="subcellular location">
    <subcellularLocation>
        <location evidence="1">Endomembrane system</location>
        <topology evidence="1">Multi-pass membrane protein</topology>
    </subcellularLocation>
</comment>
<evidence type="ECO:0000313" key="17">
    <source>
        <dbReference type="Proteomes" id="UP000054937"/>
    </source>
</evidence>
<feature type="domain" description="Ion transport" evidence="12">
    <location>
        <begin position="2820"/>
        <end position="2978"/>
    </location>
</feature>